<evidence type="ECO:0000313" key="3">
    <source>
        <dbReference type="Proteomes" id="UP000199360"/>
    </source>
</evidence>
<feature type="region of interest" description="Disordered" evidence="1">
    <location>
        <begin position="1"/>
        <end position="23"/>
    </location>
</feature>
<gene>
    <name evidence="2" type="ORF">GA0070213_10866</name>
</gene>
<dbReference type="STRING" id="745366.GA0070213_10866"/>
<evidence type="ECO:0000313" key="2">
    <source>
        <dbReference type="EMBL" id="SCG64239.1"/>
    </source>
</evidence>
<dbReference type="OrthoDB" id="3384448at2"/>
<protein>
    <submittedName>
        <fullName evidence="2">Uncharacterized protein</fullName>
    </submittedName>
</protein>
<dbReference type="Proteomes" id="UP000199360">
    <property type="component" value="Unassembled WGS sequence"/>
</dbReference>
<reference evidence="3" key="1">
    <citation type="submission" date="2016-06" db="EMBL/GenBank/DDBJ databases">
        <authorList>
            <person name="Varghese N."/>
            <person name="Submissions Spin"/>
        </authorList>
    </citation>
    <scope>NUCLEOTIDE SEQUENCE [LARGE SCALE GENOMIC DNA]</scope>
    <source>
        <strain evidence="3">DSM 45647</strain>
    </source>
</reference>
<accession>A0A1C5J231</accession>
<keyword evidence="3" id="KW-1185">Reference proteome</keyword>
<organism evidence="2 3">
    <name type="scientific">Micromonospora humi</name>
    <dbReference type="NCBI Taxonomy" id="745366"/>
    <lineage>
        <taxon>Bacteria</taxon>
        <taxon>Bacillati</taxon>
        <taxon>Actinomycetota</taxon>
        <taxon>Actinomycetes</taxon>
        <taxon>Micromonosporales</taxon>
        <taxon>Micromonosporaceae</taxon>
        <taxon>Micromonospora</taxon>
    </lineage>
</organism>
<dbReference type="AlphaFoldDB" id="A0A1C5J231"/>
<feature type="compositionally biased region" description="Basic and acidic residues" evidence="1">
    <location>
        <begin position="1"/>
        <end position="18"/>
    </location>
</feature>
<sequence>MTDSERERTNERFEKVAEETSETVNHAATVLEEEIAAGLAGARRLEEKLSESRRVDPEAFDELVARVRTDGHSLIDTVVGQLKMADDQRGEVIRRYTSDAHDALDTVLNLARLAPDVANGLADQLASPTPDGPTRTNR</sequence>
<dbReference type="RefSeq" id="WP_091064669.1">
    <property type="nucleotide sequence ID" value="NZ_FMDM01000008.1"/>
</dbReference>
<name>A0A1C5J231_9ACTN</name>
<proteinExistence type="predicted"/>
<evidence type="ECO:0000256" key="1">
    <source>
        <dbReference type="SAM" id="MobiDB-lite"/>
    </source>
</evidence>
<dbReference type="EMBL" id="FMDM01000008">
    <property type="protein sequence ID" value="SCG64239.1"/>
    <property type="molecule type" value="Genomic_DNA"/>
</dbReference>